<dbReference type="GO" id="GO:0003677">
    <property type="term" value="F:DNA binding"/>
    <property type="evidence" value="ECO:0007669"/>
    <property type="project" value="UniProtKB-KW"/>
</dbReference>
<name>A0A062V373_9EURY</name>
<evidence type="ECO:0000256" key="2">
    <source>
        <dbReference type="ARBA" id="ARBA00022747"/>
    </source>
</evidence>
<dbReference type="CDD" id="cd17246">
    <property type="entry name" value="RMtype1_S_SonII-TRD2-CR2_like"/>
    <property type="match status" value="1"/>
</dbReference>
<accession>A0A062V373</accession>
<evidence type="ECO:0000256" key="3">
    <source>
        <dbReference type="ARBA" id="ARBA00023125"/>
    </source>
</evidence>
<evidence type="ECO:0000313" key="6">
    <source>
        <dbReference type="Proteomes" id="UP000027153"/>
    </source>
</evidence>
<sequence>MESETNSLEDMCELIVDCPHFTPKWTDKGLIVLRNQNIKDGILDLSNPSYTSEEDFQKRIKRAAPQFGDIVITREAPMGEVCLIPKGLKCCLGQRQVLLRPKKGVNGKYLFWALQSPFVRQQILWNEGTGSTVSNIRIPVLKNLKIPRHKGNEDQIADILSSIADKIELNRQINQTLEAMAQALFKSWFVDFEPVKAKITTIEAGEDAEGVTRAAMRAISGKTDEELYQLQAEKPEHYTQLKTTAELFPAAMQDSELGEVPEGWRVGTVADLCVSITNGGTPKRMENRYWKDGTIPWYKTGELFDEPLLDSEEHITEEGLKESSCHLWEPDTILIALYASPTVGRLGLLKTRGTANQACSGLVAKSEVGYPFLFFILLSKRDDFNMVAVGSAQQNISQQIVKDKKIVIPPSGIASDFKKTLEPFFDHITSNIAEFRNLVAIRDTLLPKLLSGKLEINTVNKAES</sequence>
<dbReference type="InterPro" id="IPR000055">
    <property type="entry name" value="Restrct_endonuc_typeI_TRD"/>
</dbReference>
<keyword evidence="6" id="KW-1185">Reference proteome</keyword>
<evidence type="ECO:0000313" key="5">
    <source>
        <dbReference type="EMBL" id="KCZ73516.1"/>
    </source>
</evidence>
<dbReference type="PANTHER" id="PTHR30408:SF13">
    <property type="entry name" value="TYPE I RESTRICTION ENZYME HINDI SPECIFICITY SUBUNIT"/>
    <property type="match status" value="1"/>
</dbReference>
<dbReference type="OrthoDB" id="84651at2157"/>
<feature type="domain" description="Type I restriction modification DNA specificity" evidence="4">
    <location>
        <begin position="261"/>
        <end position="429"/>
    </location>
</feature>
<evidence type="ECO:0000256" key="1">
    <source>
        <dbReference type="ARBA" id="ARBA00010923"/>
    </source>
</evidence>
<dbReference type="RefSeq" id="WP_048089016.1">
    <property type="nucleotide sequence ID" value="NZ_JMIY01000001.1"/>
</dbReference>
<reference evidence="5 6" key="1">
    <citation type="journal article" date="2013" name="Nature">
        <title>Anaerobic oxidation of methane coupled to nitrate reduction in a novel archaeal lineage.</title>
        <authorList>
            <person name="Haroon M.F."/>
            <person name="Hu S."/>
            <person name="Shi Y."/>
            <person name="Imelfort M."/>
            <person name="Keller J."/>
            <person name="Hugenholtz P."/>
            <person name="Yuan Z."/>
            <person name="Tyson G.W."/>
        </authorList>
    </citation>
    <scope>NUCLEOTIDE SEQUENCE [LARGE SCALE GENOMIC DNA]</scope>
    <source>
        <strain evidence="5 6">ANME-2d</strain>
    </source>
</reference>
<dbReference type="EC" id="3.1.21.3" evidence="5"/>
<organism evidence="5 6">
    <name type="scientific">Candidatus Methanoperedens nitratireducens</name>
    <dbReference type="NCBI Taxonomy" id="1392998"/>
    <lineage>
        <taxon>Archaea</taxon>
        <taxon>Methanobacteriati</taxon>
        <taxon>Methanobacteriota</taxon>
        <taxon>Stenosarchaea group</taxon>
        <taxon>Methanomicrobia</taxon>
        <taxon>Methanosarcinales</taxon>
        <taxon>ANME-2 cluster</taxon>
        <taxon>Candidatus Methanoperedentaceae</taxon>
        <taxon>Candidatus Methanoperedens</taxon>
    </lineage>
</organism>
<dbReference type="Proteomes" id="UP000027153">
    <property type="component" value="Unassembled WGS sequence"/>
</dbReference>
<dbReference type="GO" id="GO:0009035">
    <property type="term" value="F:type I site-specific deoxyribonuclease activity"/>
    <property type="evidence" value="ECO:0007669"/>
    <property type="project" value="UniProtKB-EC"/>
</dbReference>
<protein>
    <submittedName>
        <fullName evidence="5">Restriction endonuclease S subunit</fullName>
        <ecNumber evidence="5">3.1.21.3</ecNumber>
    </submittedName>
</protein>
<dbReference type="PATRIC" id="fig|1392998.3.peg.192"/>
<keyword evidence="5" id="KW-0540">Nuclease</keyword>
<evidence type="ECO:0000259" key="4">
    <source>
        <dbReference type="Pfam" id="PF01420"/>
    </source>
</evidence>
<dbReference type="SUPFAM" id="SSF116734">
    <property type="entry name" value="DNA methylase specificity domain"/>
    <property type="match status" value="2"/>
</dbReference>
<dbReference type="EMBL" id="JMIY01000001">
    <property type="protein sequence ID" value="KCZ73516.1"/>
    <property type="molecule type" value="Genomic_DNA"/>
</dbReference>
<dbReference type="GO" id="GO:0009307">
    <property type="term" value="P:DNA restriction-modification system"/>
    <property type="evidence" value="ECO:0007669"/>
    <property type="project" value="UniProtKB-KW"/>
</dbReference>
<dbReference type="InterPro" id="IPR044946">
    <property type="entry name" value="Restrct_endonuc_typeI_TRD_sf"/>
</dbReference>
<keyword evidence="5" id="KW-0378">Hydrolase</keyword>
<keyword evidence="5" id="KW-0255">Endonuclease</keyword>
<dbReference type="AlphaFoldDB" id="A0A062V373"/>
<dbReference type="Gene3D" id="3.90.220.20">
    <property type="entry name" value="DNA methylase specificity domains"/>
    <property type="match status" value="2"/>
</dbReference>
<keyword evidence="2" id="KW-0680">Restriction system</keyword>
<comment type="similarity">
    <text evidence="1">Belongs to the type-I restriction system S methylase family.</text>
</comment>
<gene>
    <name evidence="5" type="ORF">ANME2D_00584</name>
</gene>
<keyword evidence="3" id="KW-0238">DNA-binding</keyword>
<dbReference type="Pfam" id="PF01420">
    <property type="entry name" value="Methylase_S"/>
    <property type="match status" value="2"/>
</dbReference>
<dbReference type="InterPro" id="IPR052021">
    <property type="entry name" value="Type-I_RS_S_subunit"/>
</dbReference>
<dbReference type="CDD" id="cd17501">
    <property type="entry name" value="RMtype1_S_Vch69ORF1407P_TRD2-CR2_like"/>
    <property type="match status" value="1"/>
</dbReference>
<dbReference type="PANTHER" id="PTHR30408">
    <property type="entry name" value="TYPE-1 RESTRICTION ENZYME ECOKI SPECIFICITY PROTEIN"/>
    <property type="match status" value="1"/>
</dbReference>
<feature type="domain" description="Type I restriction modification DNA specificity" evidence="4">
    <location>
        <begin position="5"/>
        <end position="178"/>
    </location>
</feature>
<proteinExistence type="inferred from homology"/>
<comment type="caution">
    <text evidence="5">The sequence shown here is derived from an EMBL/GenBank/DDBJ whole genome shotgun (WGS) entry which is preliminary data.</text>
</comment>